<keyword evidence="1" id="KW-0949">S-adenosyl-L-methionine</keyword>
<dbReference type="SMART" id="SM00228">
    <property type="entry name" value="PDZ"/>
    <property type="match status" value="1"/>
</dbReference>
<evidence type="ECO:0000256" key="3">
    <source>
        <dbReference type="ARBA" id="ARBA00023004"/>
    </source>
</evidence>
<keyword evidence="3" id="KW-0408">Iron</keyword>
<protein>
    <submittedName>
        <fullName evidence="7">Radical sam</fullName>
    </submittedName>
</protein>
<dbReference type="SFLD" id="SFLDS00029">
    <property type="entry name" value="Radical_SAM"/>
    <property type="match status" value="1"/>
</dbReference>
<dbReference type="InterPro" id="IPR041489">
    <property type="entry name" value="PDZ_6"/>
</dbReference>
<dbReference type="EMBL" id="UPPP01000059">
    <property type="protein sequence ID" value="VBB05828.1"/>
    <property type="molecule type" value="Genomic_DNA"/>
</dbReference>
<dbReference type="PANTHER" id="PTHR11228:SF7">
    <property type="entry name" value="PQQA PEPTIDE CYCLASE"/>
    <property type="match status" value="1"/>
</dbReference>
<evidence type="ECO:0000259" key="5">
    <source>
        <dbReference type="PROSITE" id="PS50106"/>
    </source>
</evidence>
<dbReference type="Proteomes" id="UP000277811">
    <property type="component" value="Unassembled WGS sequence"/>
</dbReference>
<dbReference type="InterPro" id="IPR013785">
    <property type="entry name" value="Aldolase_TIM"/>
</dbReference>
<name>A0A498R9L1_9FIRM</name>
<dbReference type="InterPro" id="IPR007197">
    <property type="entry name" value="rSAM"/>
</dbReference>
<keyword evidence="2" id="KW-0479">Metal-binding</keyword>
<dbReference type="OrthoDB" id="2110487at2"/>
<dbReference type="GO" id="GO:0003824">
    <property type="term" value="F:catalytic activity"/>
    <property type="evidence" value="ECO:0007669"/>
    <property type="project" value="InterPro"/>
</dbReference>
<dbReference type="InterPro" id="IPR001478">
    <property type="entry name" value="PDZ"/>
</dbReference>
<feature type="domain" description="PDZ" evidence="5">
    <location>
        <begin position="250"/>
        <end position="293"/>
    </location>
</feature>
<keyword evidence="8" id="KW-1185">Reference proteome</keyword>
<dbReference type="Gene3D" id="2.30.42.10">
    <property type="match status" value="1"/>
</dbReference>
<dbReference type="PROSITE" id="PS51918">
    <property type="entry name" value="RADICAL_SAM"/>
    <property type="match status" value="1"/>
</dbReference>
<dbReference type="InterPro" id="IPR036034">
    <property type="entry name" value="PDZ_sf"/>
</dbReference>
<evidence type="ECO:0000256" key="4">
    <source>
        <dbReference type="ARBA" id="ARBA00023014"/>
    </source>
</evidence>
<proteinExistence type="predicted"/>
<dbReference type="GO" id="GO:0051536">
    <property type="term" value="F:iron-sulfur cluster binding"/>
    <property type="evidence" value="ECO:0007669"/>
    <property type="project" value="UniProtKB-KW"/>
</dbReference>
<evidence type="ECO:0000259" key="6">
    <source>
        <dbReference type="PROSITE" id="PS51918"/>
    </source>
</evidence>
<evidence type="ECO:0000256" key="1">
    <source>
        <dbReference type="ARBA" id="ARBA00022691"/>
    </source>
</evidence>
<dbReference type="InterPro" id="IPR050377">
    <property type="entry name" value="Radical_SAM_PqqE_MftC-like"/>
</dbReference>
<dbReference type="CDD" id="cd01335">
    <property type="entry name" value="Radical_SAM"/>
    <property type="match status" value="1"/>
</dbReference>
<evidence type="ECO:0000256" key="2">
    <source>
        <dbReference type="ARBA" id="ARBA00022723"/>
    </source>
</evidence>
<keyword evidence="4" id="KW-0411">Iron-sulfur</keyword>
<organism evidence="7 8">
    <name type="scientific">Lucifera butyrica</name>
    <dbReference type="NCBI Taxonomy" id="1351585"/>
    <lineage>
        <taxon>Bacteria</taxon>
        <taxon>Bacillati</taxon>
        <taxon>Bacillota</taxon>
        <taxon>Negativicutes</taxon>
        <taxon>Veillonellales</taxon>
        <taxon>Veillonellaceae</taxon>
        <taxon>Lucifera</taxon>
    </lineage>
</organism>
<dbReference type="Pfam" id="PF04055">
    <property type="entry name" value="Radical_SAM"/>
    <property type="match status" value="1"/>
</dbReference>
<evidence type="ECO:0000313" key="7">
    <source>
        <dbReference type="EMBL" id="VBB05828.1"/>
    </source>
</evidence>
<dbReference type="InterPro" id="IPR058240">
    <property type="entry name" value="rSAM_sf"/>
</dbReference>
<dbReference type="Pfam" id="PF17820">
    <property type="entry name" value="PDZ_6"/>
    <property type="match status" value="1"/>
</dbReference>
<accession>A0A498R9L1</accession>
<dbReference type="PANTHER" id="PTHR11228">
    <property type="entry name" value="RADICAL SAM DOMAIN PROTEIN"/>
    <property type="match status" value="1"/>
</dbReference>
<dbReference type="RefSeq" id="WP_122626795.1">
    <property type="nucleotide sequence ID" value="NZ_UPPP01000059.1"/>
</dbReference>
<dbReference type="PROSITE" id="PS50106">
    <property type="entry name" value="PDZ"/>
    <property type="match status" value="1"/>
</dbReference>
<sequence>MPGYIDYLLYYSAAESNILSITSVCNVACAFCSHRQNPPTVRTYRIAPLTLEEVSRLAEYLDAAKKIVIGEAVTSIEEGEPFTHPDILAVLHFLRRQFPDTVIQITTNGTLLTPLMIAELAAVGGIELNLSLNSATMAGRTCLMRDQNAAVAIQAPERLYRQRISYHGSIVGMPHLVGWKDLEDTCFYLDQLGGASVRLFVPGFTQYAPAGQQYPAALESELKIAAAHWNAKMTVPLTVEPHVPDNVQAVVEGVLPGSPAFGSGIKKGDCIITINGRPARSRVDAFQQLSGTGTADVVIKRQGHTLTIPFQGERKARPGIVMYHDIDWELVEKLQHLIRQKQAEYPAVMVSVLAYPLWKSILGEVSPSFCVYKVPSLFFGGSIRAAGLLTVQDYQAVLDDITAAGHDFIVLPRISFDGRGQDVTGRSYLDLKYQAAEIFIL</sequence>
<dbReference type="AlphaFoldDB" id="A0A498R9L1"/>
<dbReference type="GO" id="GO:0046872">
    <property type="term" value="F:metal ion binding"/>
    <property type="evidence" value="ECO:0007669"/>
    <property type="project" value="UniProtKB-KW"/>
</dbReference>
<reference evidence="7 8" key="1">
    <citation type="submission" date="2018-06" db="EMBL/GenBank/DDBJ databases">
        <authorList>
            <person name="Strepis N."/>
        </authorList>
    </citation>
    <scope>NUCLEOTIDE SEQUENCE [LARGE SCALE GENOMIC DNA]</scope>
    <source>
        <strain evidence="7">LUCI</strain>
    </source>
</reference>
<evidence type="ECO:0000313" key="8">
    <source>
        <dbReference type="Proteomes" id="UP000277811"/>
    </source>
</evidence>
<dbReference type="SUPFAM" id="SSF102114">
    <property type="entry name" value="Radical SAM enzymes"/>
    <property type="match status" value="1"/>
</dbReference>
<feature type="domain" description="Radical SAM core" evidence="6">
    <location>
        <begin position="11"/>
        <end position="242"/>
    </location>
</feature>
<gene>
    <name evidence="7" type="ORF">LUCI_1039</name>
</gene>
<dbReference type="SUPFAM" id="SSF50156">
    <property type="entry name" value="PDZ domain-like"/>
    <property type="match status" value="1"/>
</dbReference>
<dbReference type="Gene3D" id="3.20.20.70">
    <property type="entry name" value="Aldolase class I"/>
    <property type="match status" value="1"/>
</dbReference>